<dbReference type="InterPro" id="IPR036388">
    <property type="entry name" value="WH-like_DNA-bd_sf"/>
</dbReference>
<dbReference type="GO" id="GO:0003677">
    <property type="term" value="F:DNA binding"/>
    <property type="evidence" value="ECO:0007669"/>
    <property type="project" value="UniProtKB-KW"/>
</dbReference>
<keyword evidence="1" id="KW-0805">Transcription regulation</keyword>
<dbReference type="InterPro" id="IPR051081">
    <property type="entry name" value="HTH_MetalResp_TranReg"/>
</dbReference>
<keyword evidence="2 5" id="KW-0238">DNA-binding</keyword>
<gene>
    <name evidence="5" type="ORF">SAMN02745116_00575</name>
</gene>
<dbReference type="Pfam" id="PF01022">
    <property type="entry name" value="HTH_5"/>
    <property type="match status" value="1"/>
</dbReference>
<name>A0A1T4L9W0_9ENTE</name>
<dbReference type="CDD" id="cd00090">
    <property type="entry name" value="HTH_ARSR"/>
    <property type="match status" value="1"/>
</dbReference>
<organism evidence="5 6">
    <name type="scientific">Pilibacter termitis</name>
    <dbReference type="NCBI Taxonomy" id="263852"/>
    <lineage>
        <taxon>Bacteria</taxon>
        <taxon>Bacillati</taxon>
        <taxon>Bacillota</taxon>
        <taxon>Bacilli</taxon>
        <taxon>Lactobacillales</taxon>
        <taxon>Enterococcaceae</taxon>
        <taxon>Pilibacter</taxon>
    </lineage>
</organism>
<dbReference type="Proteomes" id="UP000190328">
    <property type="component" value="Unassembled WGS sequence"/>
</dbReference>
<dbReference type="SMART" id="SM00418">
    <property type="entry name" value="HTH_ARSR"/>
    <property type="match status" value="1"/>
</dbReference>
<dbReference type="PRINTS" id="PR00778">
    <property type="entry name" value="HTHARSR"/>
</dbReference>
<evidence type="ECO:0000313" key="5">
    <source>
        <dbReference type="EMBL" id="SJZ51358.1"/>
    </source>
</evidence>
<dbReference type="PANTHER" id="PTHR33154">
    <property type="entry name" value="TRANSCRIPTIONAL REGULATOR, ARSR FAMILY"/>
    <property type="match status" value="1"/>
</dbReference>
<evidence type="ECO:0000256" key="1">
    <source>
        <dbReference type="ARBA" id="ARBA00023015"/>
    </source>
</evidence>
<dbReference type="STRING" id="263852.SAMN02745116_00575"/>
<sequence length="109" mass="12330">MNVLTDKKRLKLIHGLSNQTRLSILEALKEEEKNVSDILGIVGGTQSNLSQHLACLKECGIIKSRQDGKYAYYSLSNHELVHLLNVLDKTVLEMHWQDDEQVACVKNVD</sequence>
<dbReference type="OrthoDB" id="9794330at2"/>
<evidence type="ECO:0000256" key="3">
    <source>
        <dbReference type="ARBA" id="ARBA00023163"/>
    </source>
</evidence>
<keyword evidence="6" id="KW-1185">Reference proteome</keyword>
<reference evidence="5 6" key="1">
    <citation type="submission" date="2017-02" db="EMBL/GenBank/DDBJ databases">
        <authorList>
            <person name="Peterson S.W."/>
        </authorList>
    </citation>
    <scope>NUCLEOTIDE SEQUENCE [LARGE SCALE GENOMIC DNA]</scope>
    <source>
        <strain evidence="5 6">ATCC BAA-1030</strain>
    </source>
</reference>
<dbReference type="EMBL" id="FUXI01000005">
    <property type="protein sequence ID" value="SJZ51358.1"/>
    <property type="molecule type" value="Genomic_DNA"/>
</dbReference>
<dbReference type="InterPro" id="IPR036390">
    <property type="entry name" value="WH_DNA-bd_sf"/>
</dbReference>
<dbReference type="NCBIfam" id="NF033788">
    <property type="entry name" value="HTH_metalloreg"/>
    <property type="match status" value="1"/>
</dbReference>
<feature type="domain" description="HTH arsR-type" evidence="4">
    <location>
        <begin position="1"/>
        <end position="95"/>
    </location>
</feature>
<proteinExistence type="predicted"/>
<evidence type="ECO:0000313" key="6">
    <source>
        <dbReference type="Proteomes" id="UP000190328"/>
    </source>
</evidence>
<dbReference type="Gene3D" id="1.10.10.10">
    <property type="entry name" value="Winged helix-like DNA-binding domain superfamily/Winged helix DNA-binding domain"/>
    <property type="match status" value="1"/>
</dbReference>
<dbReference type="InterPro" id="IPR001845">
    <property type="entry name" value="HTH_ArsR_DNA-bd_dom"/>
</dbReference>
<evidence type="ECO:0000256" key="2">
    <source>
        <dbReference type="ARBA" id="ARBA00023125"/>
    </source>
</evidence>
<dbReference type="GO" id="GO:0003700">
    <property type="term" value="F:DNA-binding transcription factor activity"/>
    <property type="evidence" value="ECO:0007669"/>
    <property type="project" value="InterPro"/>
</dbReference>
<dbReference type="SUPFAM" id="SSF46785">
    <property type="entry name" value="Winged helix' DNA-binding domain"/>
    <property type="match status" value="1"/>
</dbReference>
<dbReference type="PANTHER" id="PTHR33154:SF36">
    <property type="entry name" value="TRANSCRIPTIONAL REGULATOR"/>
    <property type="match status" value="1"/>
</dbReference>
<dbReference type="PROSITE" id="PS50987">
    <property type="entry name" value="HTH_ARSR_2"/>
    <property type="match status" value="1"/>
</dbReference>
<dbReference type="AlphaFoldDB" id="A0A1T4L9W0"/>
<accession>A0A1T4L9W0</accession>
<dbReference type="RefSeq" id="WP_078806535.1">
    <property type="nucleotide sequence ID" value="NZ_FUXI01000005.1"/>
</dbReference>
<evidence type="ECO:0000259" key="4">
    <source>
        <dbReference type="PROSITE" id="PS50987"/>
    </source>
</evidence>
<dbReference type="InterPro" id="IPR011991">
    <property type="entry name" value="ArsR-like_HTH"/>
</dbReference>
<protein>
    <submittedName>
        <fullName evidence="5">DNA-binding transcriptional regulator, ArsR family</fullName>
    </submittedName>
</protein>
<keyword evidence="3" id="KW-0804">Transcription</keyword>